<dbReference type="RefSeq" id="WP_344087301.1">
    <property type="nucleotide sequence ID" value="NZ_BAAALS010000035.1"/>
</dbReference>
<protein>
    <recommendedName>
        <fullName evidence="1">Methyltransferase FkbM domain-containing protein</fullName>
    </recommendedName>
</protein>
<dbReference type="Proteomes" id="UP001500655">
    <property type="component" value="Unassembled WGS sequence"/>
</dbReference>
<dbReference type="PANTHER" id="PTHR34203">
    <property type="entry name" value="METHYLTRANSFERASE, FKBM FAMILY PROTEIN"/>
    <property type="match status" value="1"/>
</dbReference>
<dbReference type="InterPro" id="IPR029063">
    <property type="entry name" value="SAM-dependent_MTases_sf"/>
</dbReference>
<dbReference type="Pfam" id="PF05050">
    <property type="entry name" value="Methyltransf_21"/>
    <property type="match status" value="1"/>
</dbReference>
<comment type="caution">
    <text evidence="2">The sequence shown here is derived from an EMBL/GenBank/DDBJ whole genome shotgun (WGS) entry which is preliminary data.</text>
</comment>
<dbReference type="InterPro" id="IPR052514">
    <property type="entry name" value="SAM-dependent_MTase"/>
</dbReference>
<organism evidence="2 3">
    <name type="scientific">Luedemannella helvata</name>
    <dbReference type="NCBI Taxonomy" id="349315"/>
    <lineage>
        <taxon>Bacteria</taxon>
        <taxon>Bacillati</taxon>
        <taxon>Actinomycetota</taxon>
        <taxon>Actinomycetes</taxon>
        <taxon>Micromonosporales</taxon>
        <taxon>Micromonosporaceae</taxon>
        <taxon>Luedemannella</taxon>
    </lineage>
</organism>
<dbReference type="NCBIfam" id="TIGR01444">
    <property type="entry name" value="fkbM_fam"/>
    <property type="match status" value="1"/>
</dbReference>
<dbReference type="InterPro" id="IPR006342">
    <property type="entry name" value="FkbM_mtfrase"/>
</dbReference>
<feature type="domain" description="Methyltransferase FkbM" evidence="1">
    <location>
        <begin position="75"/>
        <end position="239"/>
    </location>
</feature>
<evidence type="ECO:0000313" key="3">
    <source>
        <dbReference type="Proteomes" id="UP001500655"/>
    </source>
</evidence>
<dbReference type="SUPFAM" id="SSF53335">
    <property type="entry name" value="S-adenosyl-L-methionine-dependent methyltransferases"/>
    <property type="match status" value="1"/>
</dbReference>
<dbReference type="PANTHER" id="PTHR34203:SF15">
    <property type="entry name" value="SLL1173 PROTEIN"/>
    <property type="match status" value="1"/>
</dbReference>
<keyword evidence="3" id="KW-1185">Reference proteome</keyword>
<accession>A0ABN2L353</accession>
<evidence type="ECO:0000259" key="1">
    <source>
        <dbReference type="Pfam" id="PF05050"/>
    </source>
</evidence>
<dbReference type="Gene3D" id="3.40.50.150">
    <property type="entry name" value="Vaccinia Virus protein VP39"/>
    <property type="match status" value="1"/>
</dbReference>
<sequence>MRPAGGIRVGLRRAALAAFARVNPGDVRIRHHYTGQPFVLHSFRHKGYWFHGRRREQDEMAAFARLVRPGARVLEVGGHIGYTSLYLASLVGERGAVHVFEPGANNLPYLLRNTSACAQVRVLAAAAGRHDGTACLYLEDLTGQNNSLVADFAGLAANARLAVRARVTTQEVTLTSLDSYCAHAGFAPDFIKIDVEGWEFDVLCGARTVLREHRPALMVEVQDHRAEIAALLASEGYRLLTARGEPLAALPDGTVNVFCLPW</sequence>
<proteinExistence type="predicted"/>
<reference evidence="2 3" key="1">
    <citation type="journal article" date="2019" name="Int. J. Syst. Evol. Microbiol.">
        <title>The Global Catalogue of Microorganisms (GCM) 10K type strain sequencing project: providing services to taxonomists for standard genome sequencing and annotation.</title>
        <authorList>
            <consortium name="The Broad Institute Genomics Platform"/>
            <consortium name="The Broad Institute Genome Sequencing Center for Infectious Disease"/>
            <person name="Wu L."/>
            <person name="Ma J."/>
        </authorList>
    </citation>
    <scope>NUCLEOTIDE SEQUENCE [LARGE SCALE GENOMIC DNA]</scope>
    <source>
        <strain evidence="2 3">JCM 13249</strain>
    </source>
</reference>
<name>A0ABN2L353_9ACTN</name>
<evidence type="ECO:0000313" key="2">
    <source>
        <dbReference type="EMBL" id="GAA1773496.1"/>
    </source>
</evidence>
<dbReference type="EMBL" id="BAAALS010000035">
    <property type="protein sequence ID" value="GAA1773496.1"/>
    <property type="molecule type" value="Genomic_DNA"/>
</dbReference>
<gene>
    <name evidence="2" type="ORF">GCM10009681_51220</name>
</gene>